<dbReference type="CDD" id="cd03801">
    <property type="entry name" value="GT4_PimA-like"/>
    <property type="match status" value="1"/>
</dbReference>
<dbReference type="OrthoDB" id="9811239at2"/>
<dbReference type="SUPFAM" id="SSF53756">
    <property type="entry name" value="UDP-Glycosyltransferase/glycogen phosphorylase"/>
    <property type="match status" value="1"/>
</dbReference>
<keyword evidence="1" id="KW-0808">Transferase</keyword>
<dbReference type="GO" id="GO:0016757">
    <property type="term" value="F:glycosyltransferase activity"/>
    <property type="evidence" value="ECO:0007669"/>
    <property type="project" value="InterPro"/>
</dbReference>
<protein>
    <recommendedName>
        <fullName evidence="2">Glycosyl transferase family 1 domain-containing protein</fullName>
    </recommendedName>
</protein>
<evidence type="ECO:0000313" key="3">
    <source>
        <dbReference type="EMBL" id="ASU35172.1"/>
    </source>
</evidence>
<gene>
    <name evidence="3" type="ORF">MuYL_3287</name>
</gene>
<dbReference type="Proteomes" id="UP000215002">
    <property type="component" value="Chromosome"/>
</dbReference>
<proteinExistence type="predicted"/>
<dbReference type="EMBL" id="CP022743">
    <property type="protein sequence ID" value="ASU35172.1"/>
    <property type="molecule type" value="Genomic_DNA"/>
</dbReference>
<dbReference type="KEGG" id="muc:MuYL_3287"/>
<accession>A0A223NZ90</accession>
<evidence type="ECO:0000256" key="1">
    <source>
        <dbReference type="ARBA" id="ARBA00022679"/>
    </source>
</evidence>
<feature type="domain" description="Glycosyl transferase family 1" evidence="2">
    <location>
        <begin position="179"/>
        <end position="322"/>
    </location>
</feature>
<dbReference type="PANTHER" id="PTHR46401">
    <property type="entry name" value="GLYCOSYLTRANSFERASE WBBK-RELATED"/>
    <property type="match status" value="1"/>
</dbReference>
<dbReference type="GO" id="GO:0009103">
    <property type="term" value="P:lipopolysaccharide biosynthetic process"/>
    <property type="evidence" value="ECO:0007669"/>
    <property type="project" value="TreeGrafter"/>
</dbReference>
<dbReference type="AlphaFoldDB" id="A0A223NZ90"/>
<dbReference type="Pfam" id="PF00534">
    <property type="entry name" value="Glycos_transf_1"/>
    <property type="match status" value="1"/>
</dbReference>
<evidence type="ECO:0000259" key="2">
    <source>
        <dbReference type="Pfam" id="PF00534"/>
    </source>
</evidence>
<name>A0A223NZ90_9SPHI</name>
<dbReference type="PANTHER" id="PTHR46401:SF2">
    <property type="entry name" value="GLYCOSYLTRANSFERASE WBBK-RELATED"/>
    <property type="match status" value="1"/>
</dbReference>
<sequence>MKVAFIARSTLYTVPGGDTVQVIQTARQLTGLGVTVDILLSKEIIPYEEYDLLHFFNLIRPADILHHSKMAKKPFVISTILCTYGDYYKHNRKGLGALFTLLPADSVEYLKTVARWLLGKDHLSSIDYLWKGQRKSIIEILKRADMVLPNSESEYKRVRQSYPCKVNYTIIPNGINPEKFPFNPHLQKDNNLVICVARIEGRKNQLNLIKALNNSRFKLVVIGAPAPNQQEYYQQCRTAAADNIIFLDRIPQPVLLSYYQLAKVHILPSWFETTGLSSIEATVMRCNIVITDKGDTRDYFGNDAVYCDPSSPESLLAAVEEASVAPFNNDLLERILNNYTWKQAAVQTLKAYQLAAIA</sequence>
<dbReference type="InterPro" id="IPR001296">
    <property type="entry name" value="Glyco_trans_1"/>
</dbReference>
<reference evidence="3 4" key="1">
    <citation type="submission" date="2017-08" db="EMBL/GenBank/DDBJ databases">
        <title>Complete genome sequence of Mucilaginibacter sp. strain BJC16-A31.</title>
        <authorList>
            <consortium name="Henan University of Science and Technology"/>
            <person name="You X."/>
        </authorList>
    </citation>
    <scope>NUCLEOTIDE SEQUENCE [LARGE SCALE GENOMIC DNA]</scope>
    <source>
        <strain evidence="3 4">BJC16-A31</strain>
    </source>
</reference>
<organism evidence="3 4">
    <name type="scientific">Mucilaginibacter xinganensis</name>
    <dbReference type="NCBI Taxonomy" id="1234841"/>
    <lineage>
        <taxon>Bacteria</taxon>
        <taxon>Pseudomonadati</taxon>
        <taxon>Bacteroidota</taxon>
        <taxon>Sphingobacteriia</taxon>
        <taxon>Sphingobacteriales</taxon>
        <taxon>Sphingobacteriaceae</taxon>
        <taxon>Mucilaginibacter</taxon>
    </lineage>
</organism>
<dbReference type="Gene3D" id="3.40.50.2000">
    <property type="entry name" value="Glycogen Phosphorylase B"/>
    <property type="match status" value="2"/>
</dbReference>
<dbReference type="RefSeq" id="WP_094571409.1">
    <property type="nucleotide sequence ID" value="NZ_CP022743.1"/>
</dbReference>
<evidence type="ECO:0000313" key="4">
    <source>
        <dbReference type="Proteomes" id="UP000215002"/>
    </source>
</evidence>
<keyword evidence="4" id="KW-1185">Reference proteome</keyword>